<gene>
    <name evidence="1" type="ORF">HNQ47_000597</name>
</gene>
<dbReference type="PANTHER" id="PTHR35276">
    <property type="entry name" value="S-ADENOSYL-L-METHIONINE-DEPENDENT METHYLTRANSFERASES SUPERFAMILY PROTEIN"/>
    <property type="match status" value="1"/>
</dbReference>
<name>A0A7W8CVY2_9FIRM</name>
<dbReference type="InterPro" id="IPR029063">
    <property type="entry name" value="SAM-dependent_MTases_sf"/>
</dbReference>
<keyword evidence="2" id="KW-1185">Reference proteome</keyword>
<dbReference type="EMBL" id="JACHHK010000002">
    <property type="protein sequence ID" value="MBB5182578.1"/>
    <property type="molecule type" value="Genomic_DNA"/>
</dbReference>
<dbReference type="Gene3D" id="3.40.50.150">
    <property type="entry name" value="Vaccinia Virus protein VP39"/>
    <property type="match status" value="1"/>
</dbReference>
<evidence type="ECO:0008006" key="3">
    <source>
        <dbReference type="Google" id="ProtNLM"/>
    </source>
</evidence>
<evidence type="ECO:0000313" key="1">
    <source>
        <dbReference type="EMBL" id="MBB5182578.1"/>
    </source>
</evidence>
<dbReference type="InterPro" id="IPR010719">
    <property type="entry name" value="MnmM_MeTrfase"/>
</dbReference>
<dbReference type="RefSeq" id="WP_183327390.1">
    <property type="nucleotide sequence ID" value="NZ_JACHHK010000002.1"/>
</dbReference>
<sequence>MRSAVEQSHAFLRPVLHAQAVCIDATLGTGRDTAFFLACGARKVYAYEIQEDVFQTTMRQFDQRVIGRCHSHEYIDEIEEPVDAVIFNFGYCPGHDPAIMTQPETSRIAVRKAADRLRLKGRMALVFYPHPQGRAEAETIETMLHTWPLDQFQIVKVRSFHPDAPYWIGIEKRR</sequence>
<evidence type="ECO:0000313" key="2">
    <source>
        <dbReference type="Proteomes" id="UP000539953"/>
    </source>
</evidence>
<accession>A0A7W8CVY2</accession>
<protein>
    <recommendedName>
        <fullName evidence="3">rRNA methylase</fullName>
    </recommendedName>
</protein>
<dbReference type="SUPFAM" id="SSF53335">
    <property type="entry name" value="S-adenosyl-L-methionine-dependent methyltransferases"/>
    <property type="match status" value="1"/>
</dbReference>
<dbReference type="PANTHER" id="PTHR35276:SF1">
    <property type="entry name" value="TRNA (MNM(5)S(2)U34)-METHYLTRANSFERASE, CHLOROPLASTIC"/>
    <property type="match status" value="1"/>
</dbReference>
<dbReference type="Proteomes" id="UP000539953">
    <property type="component" value="Unassembled WGS sequence"/>
</dbReference>
<reference evidence="1 2" key="1">
    <citation type="submission" date="2020-08" db="EMBL/GenBank/DDBJ databases">
        <title>Genomic Encyclopedia of Type Strains, Phase IV (KMG-IV): sequencing the most valuable type-strain genomes for metagenomic binning, comparative biology and taxonomic classification.</title>
        <authorList>
            <person name="Goeker M."/>
        </authorList>
    </citation>
    <scope>NUCLEOTIDE SEQUENCE [LARGE SCALE GENOMIC DNA]</scope>
    <source>
        <strain evidence="1 2">DSM 25799</strain>
    </source>
</reference>
<proteinExistence type="predicted"/>
<organism evidence="1 2">
    <name type="scientific">Catenisphaera adipataccumulans</name>
    <dbReference type="NCBI Taxonomy" id="700500"/>
    <lineage>
        <taxon>Bacteria</taxon>
        <taxon>Bacillati</taxon>
        <taxon>Bacillota</taxon>
        <taxon>Erysipelotrichia</taxon>
        <taxon>Erysipelotrichales</taxon>
        <taxon>Erysipelotrichaceae</taxon>
        <taxon>Catenisphaera</taxon>
    </lineage>
</organism>
<dbReference type="AlphaFoldDB" id="A0A7W8CVY2"/>
<dbReference type="Pfam" id="PF06962">
    <property type="entry name" value="rRNA_methylase"/>
    <property type="match status" value="1"/>
</dbReference>
<comment type="caution">
    <text evidence="1">The sequence shown here is derived from an EMBL/GenBank/DDBJ whole genome shotgun (WGS) entry which is preliminary data.</text>
</comment>
<dbReference type="CDD" id="cd02440">
    <property type="entry name" value="AdoMet_MTases"/>
    <property type="match status" value="1"/>
</dbReference>